<organism evidence="1 2">
    <name type="scientific">Streptomyces millisiae</name>
    <dbReference type="NCBI Taxonomy" id="3075542"/>
    <lineage>
        <taxon>Bacteria</taxon>
        <taxon>Bacillati</taxon>
        <taxon>Actinomycetota</taxon>
        <taxon>Actinomycetes</taxon>
        <taxon>Kitasatosporales</taxon>
        <taxon>Streptomycetaceae</taxon>
        <taxon>Streptomyces</taxon>
    </lineage>
</organism>
<accession>A0ABU2M0H1</accession>
<protein>
    <submittedName>
        <fullName evidence="1">Uncharacterized protein</fullName>
    </submittedName>
</protein>
<keyword evidence="2" id="KW-1185">Reference proteome</keyword>
<dbReference type="EMBL" id="JAVREM010000102">
    <property type="protein sequence ID" value="MDT0323351.1"/>
    <property type="molecule type" value="Genomic_DNA"/>
</dbReference>
<dbReference type="Proteomes" id="UP001183420">
    <property type="component" value="Unassembled WGS sequence"/>
</dbReference>
<comment type="caution">
    <text evidence="1">The sequence shown here is derived from an EMBL/GenBank/DDBJ whole genome shotgun (WGS) entry which is preliminary data.</text>
</comment>
<evidence type="ECO:0000313" key="1">
    <source>
        <dbReference type="EMBL" id="MDT0323351.1"/>
    </source>
</evidence>
<reference evidence="2" key="1">
    <citation type="submission" date="2023-07" db="EMBL/GenBank/DDBJ databases">
        <title>30 novel species of actinomycetes from the DSMZ collection.</title>
        <authorList>
            <person name="Nouioui I."/>
        </authorList>
    </citation>
    <scope>NUCLEOTIDE SEQUENCE [LARGE SCALE GENOMIC DNA]</scope>
    <source>
        <strain evidence="2">DSM 44918</strain>
    </source>
</reference>
<name>A0ABU2M0H1_9ACTN</name>
<dbReference type="RefSeq" id="WP_311604518.1">
    <property type="nucleotide sequence ID" value="NZ_JAVREM010000102.1"/>
</dbReference>
<sequence>MTVVIVQGAEGDEEYTWEITALAQDVERWCRVAAEAVAKVGGAPDAVMPAWVGVSELLRDVLKHVAHDPRCRLLVAHEGDGSRFTVRATTAHSEDAVTVVTGREGPVEPNVPVTCSYCHHPVVVNADHATTCLWKRGKAPTR</sequence>
<gene>
    <name evidence="1" type="ORF">RNC47_34120</name>
</gene>
<evidence type="ECO:0000313" key="2">
    <source>
        <dbReference type="Proteomes" id="UP001183420"/>
    </source>
</evidence>
<proteinExistence type="predicted"/>